<keyword evidence="2" id="KW-0812">Transmembrane</keyword>
<gene>
    <name evidence="4" type="ORF">GO485_14180</name>
</gene>
<feature type="signal peptide" evidence="3">
    <location>
        <begin position="1"/>
        <end position="24"/>
    </location>
</feature>
<accession>A0ABX6FRV2</accession>
<organism evidence="4 5">
    <name type="scientific">Pseudoduganella flava</name>
    <dbReference type="NCBI Taxonomy" id="871742"/>
    <lineage>
        <taxon>Bacteria</taxon>
        <taxon>Pseudomonadati</taxon>
        <taxon>Pseudomonadota</taxon>
        <taxon>Betaproteobacteria</taxon>
        <taxon>Burkholderiales</taxon>
        <taxon>Oxalobacteraceae</taxon>
        <taxon>Telluria group</taxon>
        <taxon>Pseudoduganella</taxon>
    </lineage>
</organism>
<feature type="region of interest" description="Disordered" evidence="1">
    <location>
        <begin position="51"/>
        <end position="75"/>
    </location>
</feature>
<feature type="transmembrane region" description="Helical" evidence="2">
    <location>
        <begin position="81"/>
        <end position="97"/>
    </location>
</feature>
<feature type="compositionally biased region" description="Basic and acidic residues" evidence="1">
    <location>
        <begin position="61"/>
        <end position="70"/>
    </location>
</feature>
<keyword evidence="2" id="KW-0472">Membrane</keyword>
<feature type="chain" id="PRO_5046837483" evidence="3">
    <location>
        <begin position="25"/>
        <end position="107"/>
    </location>
</feature>
<reference evidence="4 5" key="1">
    <citation type="submission" date="2019-12" db="EMBL/GenBank/DDBJ databases">
        <title>Draft Genome Sequences of Six Type Strains of the Genus Massilia.</title>
        <authorList>
            <person name="Miess H."/>
            <person name="Frediansyah A."/>
            <person name="Goeker M."/>
            <person name="Gross H."/>
        </authorList>
    </citation>
    <scope>NUCLEOTIDE SEQUENCE [LARGE SCALE GENOMIC DNA]</scope>
    <source>
        <strain evidence="4 5">DSM 26639</strain>
    </source>
</reference>
<proteinExistence type="predicted"/>
<evidence type="ECO:0000256" key="2">
    <source>
        <dbReference type="SAM" id="Phobius"/>
    </source>
</evidence>
<evidence type="ECO:0000313" key="5">
    <source>
        <dbReference type="Proteomes" id="UP000437862"/>
    </source>
</evidence>
<dbReference type="NCBIfam" id="TIGR02595">
    <property type="entry name" value="PEP_CTERM"/>
    <property type="match status" value="1"/>
</dbReference>
<sequence>MRKIKQTFLVASVLWCATATAAYAVPVFDVAPPAATAPAFEADAGDLAILPVPTTAEDGDRESRKPRAPAEESPAALIPEPSSWAMLMVGAGVLLLPRRRRTDNVVR</sequence>
<keyword evidence="5" id="KW-1185">Reference proteome</keyword>
<dbReference type="EMBL" id="CP046904">
    <property type="protein sequence ID" value="QGZ40095.1"/>
    <property type="molecule type" value="Genomic_DNA"/>
</dbReference>
<keyword evidence="2" id="KW-1133">Transmembrane helix</keyword>
<dbReference type="Proteomes" id="UP000437862">
    <property type="component" value="Chromosome"/>
</dbReference>
<keyword evidence="3" id="KW-0732">Signal</keyword>
<evidence type="ECO:0000313" key="4">
    <source>
        <dbReference type="EMBL" id="QGZ40095.1"/>
    </source>
</evidence>
<evidence type="ECO:0000256" key="3">
    <source>
        <dbReference type="SAM" id="SignalP"/>
    </source>
</evidence>
<evidence type="ECO:0000256" key="1">
    <source>
        <dbReference type="SAM" id="MobiDB-lite"/>
    </source>
</evidence>
<name>A0ABX6FRV2_9BURK</name>
<dbReference type="RefSeq" id="WP_145881479.1">
    <property type="nucleotide sequence ID" value="NZ_CP046904.1"/>
</dbReference>
<protein>
    <submittedName>
        <fullName evidence="4">PEP-CTERM sorting domain-containing protein</fullName>
    </submittedName>
</protein>
<dbReference type="InterPro" id="IPR013424">
    <property type="entry name" value="Ice-binding_C"/>
</dbReference>